<evidence type="ECO:0000313" key="3">
    <source>
        <dbReference type="EMBL" id="KXJ91721.1"/>
    </source>
</evidence>
<dbReference type="PROSITE" id="PS51186">
    <property type="entry name" value="GNAT"/>
    <property type="match status" value="1"/>
</dbReference>
<reference evidence="4" key="1">
    <citation type="submission" date="2016-02" db="EMBL/GenBank/DDBJ databases">
        <title>Draft genome sequence of Microdochium bolleyi, a fungal endophyte of beachgrass.</title>
        <authorList>
            <consortium name="DOE Joint Genome Institute"/>
            <person name="David A.S."/>
            <person name="May G."/>
            <person name="Haridas S."/>
            <person name="Lim J."/>
            <person name="Wang M."/>
            <person name="Labutti K."/>
            <person name="Lipzen A."/>
            <person name="Barry K."/>
            <person name="Grigoriev I.V."/>
        </authorList>
    </citation>
    <scope>NUCLEOTIDE SEQUENCE [LARGE SCALE GENOMIC DNA]</scope>
    <source>
        <strain evidence="4">J235TASD1</strain>
    </source>
</reference>
<dbReference type="PANTHER" id="PTHR42791:SF2">
    <property type="entry name" value="N-ACETYLTRANSFERASE DOMAIN-CONTAINING PROTEIN"/>
    <property type="match status" value="1"/>
</dbReference>
<dbReference type="PANTHER" id="PTHR42791">
    <property type="entry name" value="GNAT FAMILY ACETYLTRANSFERASE"/>
    <property type="match status" value="1"/>
</dbReference>
<dbReference type="AlphaFoldDB" id="A0A136J3D6"/>
<sequence length="255" mass="28131">MRLATHSDLDAIVAVAIAALPADPVNPYRFPRWQEYPADYAKFTRIRYAGWLADPANVIMVCEVPGSDTSLNPGQQTMESRYPSPTAAGDKRIVAFGIWELPPPQRTSNGADQQGLATLLPHSTATPPSTSSDTADTITTRRDANPARVARYAAEFSRAKSHFFELPYGDTNLYLSILACHPDYQRRGIGRRLVTWGLEKASREGLDLTVFGSPMGSLLYQAVGFREVGRFRVQVDGEEESLETLAMVLKNEDIP</sequence>
<accession>A0A136J3D6</accession>
<organism evidence="3 4">
    <name type="scientific">Microdochium bolleyi</name>
    <dbReference type="NCBI Taxonomy" id="196109"/>
    <lineage>
        <taxon>Eukaryota</taxon>
        <taxon>Fungi</taxon>
        <taxon>Dikarya</taxon>
        <taxon>Ascomycota</taxon>
        <taxon>Pezizomycotina</taxon>
        <taxon>Sordariomycetes</taxon>
        <taxon>Xylariomycetidae</taxon>
        <taxon>Xylariales</taxon>
        <taxon>Microdochiaceae</taxon>
        <taxon>Microdochium</taxon>
    </lineage>
</organism>
<dbReference type="InParanoid" id="A0A136J3D6"/>
<feature type="region of interest" description="Disordered" evidence="1">
    <location>
        <begin position="120"/>
        <end position="143"/>
    </location>
</feature>
<dbReference type="Proteomes" id="UP000070501">
    <property type="component" value="Unassembled WGS sequence"/>
</dbReference>
<dbReference type="OrthoDB" id="4738875at2759"/>
<keyword evidence="4" id="KW-1185">Reference proteome</keyword>
<gene>
    <name evidence="3" type="ORF">Micbo1qcDRAFT_203777</name>
</gene>
<dbReference type="CDD" id="cd04301">
    <property type="entry name" value="NAT_SF"/>
    <property type="match status" value="1"/>
</dbReference>
<evidence type="ECO:0000256" key="1">
    <source>
        <dbReference type="SAM" id="MobiDB-lite"/>
    </source>
</evidence>
<evidence type="ECO:0000313" key="4">
    <source>
        <dbReference type="Proteomes" id="UP000070501"/>
    </source>
</evidence>
<proteinExistence type="predicted"/>
<keyword evidence="3" id="KW-0012">Acyltransferase</keyword>
<feature type="domain" description="N-acetyltransferase" evidence="2">
    <location>
        <begin position="103"/>
        <end position="252"/>
    </location>
</feature>
<keyword evidence="3" id="KW-0808">Transferase</keyword>
<dbReference type="InterPro" id="IPR000182">
    <property type="entry name" value="GNAT_dom"/>
</dbReference>
<dbReference type="InterPro" id="IPR052523">
    <property type="entry name" value="Trichothecene_AcTrans"/>
</dbReference>
<dbReference type="EMBL" id="KQ964249">
    <property type="protein sequence ID" value="KXJ91721.1"/>
    <property type="molecule type" value="Genomic_DNA"/>
</dbReference>
<evidence type="ECO:0000259" key="2">
    <source>
        <dbReference type="PROSITE" id="PS51186"/>
    </source>
</evidence>
<name>A0A136J3D6_9PEZI</name>
<protein>
    <submittedName>
        <fullName evidence="3">Acyl-CoA N-acyltransferase</fullName>
    </submittedName>
</protein>
<dbReference type="Pfam" id="PF13508">
    <property type="entry name" value="Acetyltransf_7"/>
    <property type="match status" value="1"/>
</dbReference>
<dbReference type="SUPFAM" id="SSF55729">
    <property type="entry name" value="Acyl-CoA N-acyltransferases (Nat)"/>
    <property type="match status" value="1"/>
</dbReference>
<dbReference type="Gene3D" id="3.40.630.30">
    <property type="match status" value="1"/>
</dbReference>
<dbReference type="InterPro" id="IPR016181">
    <property type="entry name" value="Acyl_CoA_acyltransferase"/>
</dbReference>
<dbReference type="STRING" id="196109.A0A136J3D6"/>
<dbReference type="GO" id="GO:0016747">
    <property type="term" value="F:acyltransferase activity, transferring groups other than amino-acyl groups"/>
    <property type="evidence" value="ECO:0007669"/>
    <property type="project" value="InterPro"/>
</dbReference>
<feature type="compositionally biased region" description="Low complexity" evidence="1">
    <location>
        <begin position="120"/>
        <end position="138"/>
    </location>
</feature>